<dbReference type="AlphaFoldDB" id="A0A9Q0S6C9"/>
<gene>
    <name evidence="1" type="ORF">Bhyg_00937</name>
</gene>
<dbReference type="Proteomes" id="UP001151699">
    <property type="component" value="Chromosome A"/>
</dbReference>
<dbReference type="EMBL" id="WJQU01000001">
    <property type="protein sequence ID" value="KAJ6645728.1"/>
    <property type="molecule type" value="Genomic_DNA"/>
</dbReference>
<proteinExistence type="predicted"/>
<accession>A0A9Q0S6C9</accession>
<keyword evidence="2" id="KW-1185">Reference proteome</keyword>
<evidence type="ECO:0000313" key="1">
    <source>
        <dbReference type="EMBL" id="KAJ6645728.1"/>
    </source>
</evidence>
<evidence type="ECO:0000313" key="2">
    <source>
        <dbReference type="Proteomes" id="UP001151699"/>
    </source>
</evidence>
<reference evidence="1" key="1">
    <citation type="submission" date="2022-07" db="EMBL/GenBank/DDBJ databases">
        <authorList>
            <person name="Trinca V."/>
            <person name="Uliana J.V.C."/>
            <person name="Torres T.T."/>
            <person name="Ward R.J."/>
            <person name="Monesi N."/>
        </authorList>
    </citation>
    <scope>NUCLEOTIDE SEQUENCE</scope>
    <source>
        <strain evidence="1">HSMRA1968</strain>
        <tissue evidence="1">Whole embryos</tissue>
    </source>
</reference>
<sequence>MFIVVNRIDKVEMLDCYIDVHYHTHMQGFGYMTILGLTASGDNQNSCNFKFMDNYVNDIKSVQGQRVDTHPKNVTALEGEKADILCRYGKPLQYCRPESGLQMRNLESSVQRYLDHPKPSAVPRPVDRIE</sequence>
<organism evidence="1 2">
    <name type="scientific">Pseudolycoriella hygida</name>
    <dbReference type="NCBI Taxonomy" id="35572"/>
    <lineage>
        <taxon>Eukaryota</taxon>
        <taxon>Metazoa</taxon>
        <taxon>Ecdysozoa</taxon>
        <taxon>Arthropoda</taxon>
        <taxon>Hexapoda</taxon>
        <taxon>Insecta</taxon>
        <taxon>Pterygota</taxon>
        <taxon>Neoptera</taxon>
        <taxon>Endopterygota</taxon>
        <taxon>Diptera</taxon>
        <taxon>Nematocera</taxon>
        <taxon>Sciaroidea</taxon>
        <taxon>Sciaridae</taxon>
        <taxon>Pseudolycoriella</taxon>
    </lineage>
</organism>
<name>A0A9Q0S6C9_9DIPT</name>
<comment type="caution">
    <text evidence="1">The sequence shown here is derived from an EMBL/GenBank/DDBJ whole genome shotgun (WGS) entry which is preliminary data.</text>
</comment>
<protein>
    <submittedName>
        <fullName evidence="1">Uncharacterized protein</fullName>
    </submittedName>
</protein>